<dbReference type="KEGG" id="mgg:MPLG2_0624"/>
<dbReference type="AlphaFoldDB" id="A0A2N9JDM2"/>
<dbReference type="Proteomes" id="UP000238164">
    <property type="component" value="Chromosome 1"/>
</dbReference>
<proteinExistence type="predicted"/>
<evidence type="ECO:0000313" key="1">
    <source>
        <dbReference type="EMBL" id="SPD85660.1"/>
    </source>
</evidence>
<accession>A0A2N9JDM2</accession>
<reference evidence="1 2" key="1">
    <citation type="submission" date="2018-02" db="EMBL/GenBank/DDBJ databases">
        <authorList>
            <person name="Cohen D.B."/>
            <person name="Kent A.D."/>
        </authorList>
    </citation>
    <scope>NUCLEOTIDE SEQUENCE [LARGE SCALE GENOMIC DNA]</scope>
    <source>
        <strain evidence="1">1</strain>
    </source>
</reference>
<gene>
    <name evidence="1" type="ORF">MPLG2_0624</name>
</gene>
<sequence length="128" mass="13271">MRPDDRLDVDLTVHAKRRPYCNADLVGLSVIAGRDADGVVLSCRYLGTIDPTVFGYRGVSVTSAGEVQVATFNPLLVPAAGAPTIINDVEAVDVVIVTAGDIVEANAGVVVGKELTLADRRPSGSPVA</sequence>
<evidence type="ECO:0000313" key="2">
    <source>
        <dbReference type="Proteomes" id="UP000238164"/>
    </source>
</evidence>
<dbReference type="EMBL" id="LT985188">
    <property type="protein sequence ID" value="SPD85660.1"/>
    <property type="molecule type" value="Genomic_DNA"/>
</dbReference>
<protein>
    <submittedName>
        <fullName evidence="1">Uncharacterized protein</fullName>
    </submittedName>
</protein>
<organism evidence="1 2">
    <name type="scientific">Micropruina glycogenica</name>
    <dbReference type="NCBI Taxonomy" id="75385"/>
    <lineage>
        <taxon>Bacteria</taxon>
        <taxon>Bacillati</taxon>
        <taxon>Actinomycetota</taxon>
        <taxon>Actinomycetes</taxon>
        <taxon>Propionibacteriales</taxon>
        <taxon>Nocardioidaceae</taxon>
        <taxon>Micropruina</taxon>
    </lineage>
</organism>
<keyword evidence="2" id="KW-1185">Reference proteome</keyword>
<name>A0A2N9JDM2_9ACTN</name>
<dbReference type="RefSeq" id="WP_105184840.1">
    <property type="nucleotide sequence ID" value="NZ_LT985188.1"/>
</dbReference>